<sequence>MQNLILYVLQSWLKDHIDNNSVAISGYNIFRRDRTEAEHGGICFYVKESVRFKILDDMADENFETIWTQLRPLRLPRGITCIIVGLVYHSPNAADGPILDYLYNCLSIIEARFLGCGTILLGDFNETLVKKSSRLSNGFKLKQLVNFPTRGTNMLDPVFTNLSDYYDSPIQRPSVGVSDHFSIELQPLERSQQPNAKITVKFRDLRASNRLAMRTYLEEVDVKTLLDSIISSRGDWLGRSANFKRGVVSSKMTKKRPKFGSLPTLNMPQKSHQKEKLAPRRLLSIVKDLPETKRKNACYSNFVELCKRVHPLKTLSDWSVQELNDRILLRKIKNTFLLPEVEIMIDDSLGYTISIFGWLIPEDHELYSRYLRSVSNITVSDLVKDVESHSICPGVIPHELSNAVIPHIIPKSVDPLFDDSSFPHQQYWRMRGCEILTEDEGQQCAGCYGYSHESRLKERAKQNKLAKPAHLNTPVSKTSPERLKLTLQMQRLKCATLEKKLQEMKLEIEKSSVEIDHELSKDMTDILGQAEITPFMSLFWQQQKKLHNSTSTGVRYHPMIIRYCLSLAAKSPSCYEEIRKSGILVLPSQRTLRDYRNFIRPKRGFHENVIEELKALTDKYFDVQRYVVLLFDEMKIMSNLVFDKVTGELIGYVDLGDPDVNFGALEKLDEVATHALAFLIRGVCTELKFCLAHFSTNGATSAQIMPLFWEAVAILELTCNLWVIASTSDGATPNRRFYRMHKSLDGNADKDVCYRTINLFAPQRFIYFFSDAPHLVKTTRNCLYHSGSGTCTRYMWNDGHYLLWQHITQIFYQDAENGLKLLPRITYEHVKLNSYSSMRVSLAAQVLSASMAAVLRSFGPPGTAASSKCSSISSPSKISKTASKSSPNKNKSIMSAMFTFVVLDLSLTYARERKLCRARFYESTVEQLKESKPATWWREVKKLSGMSSVSGCLDPAPLYQHIDCGQLTPPTLQDIANTINKAFLAPMNVFEPLAADSFPRPIAKECPLKVLEPSVFKKMLSLNPSKAMGPDGVPGWLLKENADLFAQPVADILNCSFQEARLPSSWKDADIAPVPKEKPIRDVNKHLRPISLAPVLSKLAEDYVVERYVKPAVLARVDANQFGTVPGSNTTIAFISMLHSWLCDTDGNGATVRAILLDFRKAFDLIDHKVFGP</sequence>
<dbReference type="InterPro" id="IPR048365">
    <property type="entry name" value="TNP-like_RNaseH_N"/>
</dbReference>
<dbReference type="Pfam" id="PF21787">
    <property type="entry name" value="TNP-like_RNaseH_N"/>
    <property type="match status" value="1"/>
</dbReference>
<dbReference type="Gene3D" id="3.60.10.10">
    <property type="entry name" value="Endonuclease/exonuclease/phosphatase"/>
    <property type="match status" value="1"/>
</dbReference>
<dbReference type="InterPro" id="IPR036691">
    <property type="entry name" value="Endo/exonu/phosph_ase_sf"/>
</dbReference>
<feature type="region of interest" description="Disordered" evidence="2">
    <location>
        <begin position="862"/>
        <end position="888"/>
    </location>
</feature>
<dbReference type="OrthoDB" id="5965425at2759"/>
<gene>
    <name evidence="5" type="primary">T</name>
    <name evidence="5" type="ORF">AWC38_SpisGene4421</name>
</gene>
<proteinExistence type="predicted"/>
<keyword evidence="1" id="KW-0175">Coiled coil</keyword>
<dbReference type="Pfam" id="PF21788">
    <property type="entry name" value="TNP-like_GBD"/>
    <property type="match status" value="1"/>
</dbReference>
<reference evidence="6" key="1">
    <citation type="journal article" date="2017" name="bioRxiv">
        <title>Comparative analysis of the genomes of Stylophora pistillata and Acropora digitifera provides evidence for extensive differences between species of corals.</title>
        <authorList>
            <person name="Voolstra C.R."/>
            <person name="Li Y."/>
            <person name="Liew Y.J."/>
            <person name="Baumgarten S."/>
            <person name="Zoccola D."/>
            <person name="Flot J.-F."/>
            <person name="Tambutte S."/>
            <person name="Allemand D."/>
            <person name="Aranda M."/>
        </authorList>
    </citation>
    <scope>NUCLEOTIDE SEQUENCE [LARGE SCALE GENOMIC DNA]</scope>
</reference>
<dbReference type="SUPFAM" id="SSF56219">
    <property type="entry name" value="DNase I-like"/>
    <property type="match status" value="1"/>
</dbReference>
<dbReference type="Proteomes" id="UP000225706">
    <property type="component" value="Unassembled WGS sequence"/>
</dbReference>
<name>A0A2B4SQK1_STYPI</name>
<evidence type="ECO:0000256" key="2">
    <source>
        <dbReference type="SAM" id="MobiDB-lite"/>
    </source>
</evidence>
<dbReference type="PANTHER" id="PTHR47510:SF3">
    <property type="entry name" value="ENDO_EXONUCLEASE_PHOSPHATASE DOMAIN-CONTAINING PROTEIN"/>
    <property type="match status" value="1"/>
</dbReference>
<feature type="domain" description="Transposable element P transposase-like RNase H" evidence="3">
    <location>
        <begin position="602"/>
        <end position="739"/>
    </location>
</feature>
<organism evidence="5 6">
    <name type="scientific">Stylophora pistillata</name>
    <name type="common">Smooth cauliflower coral</name>
    <dbReference type="NCBI Taxonomy" id="50429"/>
    <lineage>
        <taxon>Eukaryota</taxon>
        <taxon>Metazoa</taxon>
        <taxon>Cnidaria</taxon>
        <taxon>Anthozoa</taxon>
        <taxon>Hexacorallia</taxon>
        <taxon>Scleractinia</taxon>
        <taxon>Astrocoeniina</taxon>
        <taxon>Pocilloporidae</taxon>
        <taxon>Stylophora</taxon>
    </lineage>
</organism>
<dbReference type="PANTHER" id="PTHR47510">
    <property type="entry name" value="REVERSE TRANSCRIPTASE DOMAIN-CONTAINING PROTEIN"/>
    <property type="match status" value="1"/>
</dbReference>
<dbReference type="AlphaFoldDB" id="A0A2B4SQK1"/>
<feature type="domain" description="Transposable element P transposase-like GTP-binding insertion" evidence="4">
    <location>
        <begin position="774"/>
        <end position="857"/>
    </location>
</feature>
<feature type="compositionally biased region" description="Low complexity" evidence="2">
    <location>
        <begin position="863"/>
        <end position="887"/>
    </location>
</feature>
<evidence type="ECO:0000259" key="4">
    <source>
        <dbReference type="Pfam" id="PF21788"/>
    </source>
</evidence>
<evidence type="ECO:0000313" key="6">
    <source>
        <dbReference type="Proteomes" id="UP000225706"/>
    </source>
</evidence>
<dbReference type="InterPro" id="IPR048366">
    <property type="entry name" value="TNP-like_GBD"/>
</dbReference>
<comment type="caution">
    <text evidence="5">The sequence shown here is derived from an EMBL/GenBank/DDBJ whole genome shotgun (WGS) entry which is preliminary data.</text>
</comment>
<keyword evidence="6" id="KW-1185">Reference proteome</keyword>
<protein>
    <submittedName>
        <fullName evidence="5">Transposable element P transposase</fullName>
    </submittedName>
</protein>
<evidence type="ECO:0000256" key="1">
    <source>
        <dbReference type="SAM" id="Coils"/>
    </source>
</evidence>
<accession>A0A2B4SQK1</accession>
<feature type="coiled-coil region" evidence="1">
    <location>
        <begin position="487"/>
        <end position="514"/>
    </location>
</feature>
<evidence type="ECO:0000259" key="3">
    <source>
        <dbReference type="Pfam" id="PF21787"/>
    </source>
</evidence>
<evidence type="ECO:0000313" key="5">
    <source>
        <dbReference type="EMBL" id="PFX30802.1"/>
    </source>
</evidence>
<dbReference type="EMBL" id="LSMT01000045">
    <property type="protein sequence ID" value="PFX30802.1"/>
    <property type="molecule type" value="Genomic_DNA"/>
</dbReference>